<dbReference type="RefSeq" id="WP_095444357.1">
    <property type="nucleotide sequence ID" value="NZ_CP022603.1"/>
</dbReference>
<dbReference type="PANTHER" id="PTHR28141:SF1">
    <property type="entry name" value="2',3'-CYCLIC-NUCLEOTIDE 3'-PHOSPHODIESTERASE"/>
    <property type="match status" value="1"/>
</dbReference>
<accession>A0A248UA33</accession>
<evidence type="ECO:0000313" key="2">
    <source>
        <dbReference type="Proteomes" id="UP000215256"/>
    </source>
</evidence>
<dbReference type="OrthoDB" id="1492719at2"/>
<dbReference type="AlphaFoldDB" id="A0A248UA33"/>
<organism evidence="1 2">
    <name type="scientific">Ochrobactrum quorumnocens</name>
    <dbReference type="NCBI Taxonomy" id="271865"/>
    <lineage>
        <taxon>Bacteria</taxon>
        <taxon>Pseudomonadati</taxon>
        <taxon>Pseudomonadota</taxon>
        <taxon>Alphaproteobacteria</taxon>
        <taxon>Hyphomicrobiales</taxon>
        <taxon>Brucellaceae</taxon>
        <taxon>Brucella/Ochrobactrum group</taxon>
        <taxon>Ochrobactrum</taxon>
    </lineage>
</organism>
<dbReference type="Pfam" id="PF07823">
    <property type="entry name" value="CPDase"/>
    <property type="match status" value="1"/>
</dbReference>
<dbReference type="InterPro" id="IPR009097">
    <property type="entry name" value="Cyclic_Pdiesterase"/>
</dbReference>
<evidence type="ECO:0000313" key="1">
    <source>
        <dbReference type="EMBL" id="ASV83380.1"/>
    </source>
</evidence>
<name>A0A248UA33_9HYPH</name>
<dbReference type="PANTHER" id="PTHR28141">
    <property type="entry name" value="2',3'-CYCLIC-NUCLEOTIDE 3'-PHOSPHODIESTERASE"/>
    <property type="match status" value="1"/>
</dbReference>
<gene>
    <name evidence="1" type="ORF">CES85_4159</name>
</gene>
<dbReference type="GO" id="GO:0009187">
    <property type="term" value="P:cyclic nucleotide metabolic process"/>
    <property type="evidence" value="ECO:0007669"/>
    <property type="project" value="TreeGrafter"/>
</dbReference>
<dbReference type="InterPro" id="IPR012386">
    <property type="entry name" value="Cyclic-nucl_3Pdiesterase"/>
</dbReference>
<sequence length="172" mass="19736">MSDYSIWLRPAQDDLKFLEEIVRDLSQRFNSTVFEPHATLVPDMSYSAEELLPKVISLAIGRRPLELLIEDVTGSEAYFRSFYARLEKAPPLMRLKQDSLEISSEASLQSFMPHVSLAYGVDDSTLKQTEMQRLANKLSGRKLRFDRLVIVSSSSDTPIDEWHVKHEIYLKG</sequence>
<reference evidence="1 2" key="1">
    <citation type="submission" date="2017-07" db="EMBL/GenBank/DDBJ databases">
        <title>Phylogenetic study on the rhizospheric bacterium Ochrobactrum sp. A44.</title>
        <authorList>
            <person name="Krzyzanowska D.M."/>
            <person name="Ossowicki A."/>
            <person name="Rajewska M."/>
            <person name="Maciag T."/>
            <person name="Kaczynski Z."/>
            <person name="Czerwicka M."/>
            <person name="Jafra S."/>
        </authorList>
    </citation>
    <scope>NUCLEOTIDE SEQUENCE [LARGE SCALE GENOMIC DNA]</scope>
    <source>
        <strain evidence="1 2">A44</strain>
    </source>
</reference>
<dbReference type="EMBL" id="CP022603">
    <property type="protein sequence ID" value="ASV83380.1"/>
    <property type="molecule type" value="Genomic_DNA"/>
</dbReference>
<dbReference type="Proteomes" id="UP000215256">
    <property type="component" value="Chromosome 2"/>
</dbReference>
<dbReference type="KEGG" id="och:CES85_4159"/>
<dbReference type="SUPFAM" id="SSF55144">
    <property type="entry name" value="LigT-like"/>
    <property type="match status" value="1"/>
</dbReference>
<protein>
    <submittedName>
        <fullName evidence="1">Cyclic phosphodiesterase-like family protein</fullName>
    </submittedName>
</protein>
<proteinExistence type="predicted"/>
<dbReference type="GO" id="GO:0004113">
    <property type="term" value="F:2',3'-cyclic-nucleotide 3'-phosphodiesterase activity"/>
    <property type="evidence" value="ECO:0007669"/>
    <property type="project" value="TreeGrafter"/>
</dbReference>
<dbReference type="Gene3D" id="3.90.1140.10">
    <property type="entry name" value="Cyclic phosphodiesterase"/>
    <property type="match status" value="1"/>
</dbReference>